<evidence type="ECO:0000259" key="2">
    <source>
        <dbReference type="Pfam" id="PF07883"/>
    </source>
</evidence>
<dbReference type="Gene3D" id="2.60.120.10">
    <property type="entry name" value="Jelly Rolls"/>
    <property type="match status" value="1"/>
</dbReference>
<reference evidence="3" key="1">
    <citation type="journal article" date="2014" name="Int. J. Syst. Evol. Microbiol.">
        <title>Complete genome sequence of Corynebacterium casei LMG S-19264T (=DSM 44701T), isolated from a smear-ripened cheese.</title>
        <authorList>
            <consortium name="US DOE Joint Genome Institute (JGI-PGF)"/>
            <person name="Walter F."/>
            <person name="Albersmeier A."/>
            <person name="Kalinowski J."/>
            <person name="Ruckert C."/>
        </authorList>
    </citation>
    <scope>NUCLEOTIDE SEQUENCE</scope>
    <source>
        <strain evidence="3">JCM 3035</strain>
    </source>
</reference>
<dbReference type="SUPFAM" id="SSF51182">
    <property type="entry name" value="RmlC-like cupins"/>
    <property type="match status" value="1"/>
</dbReference>
<dbReference type="EMBL" id="BMPQ01000027">
    <property type="protein sequence ID" value="GGL01370.1"/>
    <property type="molecule type" value="Genomic_DNA"/>
</dbReference>
<organism evidence="3 4">
    <name type="scientific">Streptomyces flaveus</name>
    <dbReference type="NCBI Taxonomy" id="66370"/>
    <lineage>
        <taxon>Bacteria</taxon>
        <taxon>Bacillati</taxon>
        <taxon>Actinomycetota</taxon>
        <taxon>Actinomycetes</taxon>
        <taxon>Kitasatosporales</taxon>
        <taxon>Streptomycetaceae</taxon>
        <taxon>Streptomyces</taxon>
        <taxon>Streptomyces aurantiacus group</taxon>
    </lineage>
</organism>
<dbReference type="CDD" id="cd02231">
    <property type="entry name" value="cupin_BLL6423-like"/>
    <property type="match status" value="1"/>
</dbReference>
<accession>A0A917RE02</accession>
<evidence type="ECO:0000256" key="1">
    <source>
        <dbReference type="SAM" id="MobiDB-lite"/>
    </source>
</evidence>
<dbReference type="InterPro" id="IPR013096">
    <property type="entry name" value="Cupin_2"/>
</dbReference>
<proteinExistence type="predicted"/>
<dbReference type="AlphaFoldDB" id="A0A917RE02"/>
<gene>
    <name evidence="3" type="ORF">GCM10010094_72700</name>
</gene>
<feature type="region of interest" description="Disordered" evidence="1">
    <location>
        <begin position="1"/>
        <end position="25"/>
    </location>
</feature>
<evidence type="ECO:0000313" key="3">
    <source>
        <dbReference type="EMBL" id="GGL01370.1"/>
    </source>
</evidence>
<name>A0A917RE02_9ACTN</name>
<sequence>MVRRVVTGVSPSGKPVIISDGEPPRTHQCVHTPGHARSLVWNTMAPATPSADPTASLKSFVPAPGETIALTVTFPPSAVYADPGFDPAAAAAEQLATSPGLAELFEPDNPGMHTTPTVDYGVVLSGEIVLDLDGGEVATLGPGDLVVQNGTRHAWRVTGTEPATMFFVLISASGTS</sequence>
<evidence type="ECO:0000313" key="4">
    <source>
        <dbReference type="Proteomes" id="UP000637788"/>
    </source>
</evidence>
<dbReference type="PANTHER" id="PTHR36156:SF2">
    <property type="entry name" value="CUPIN TYPE-2 DOMAIN-CONTAINING PROTEIN"/>
    <property type="match status" value="1"/>
</dbReference>
<dbReference type="InterPro" id="IPR014710">
    <property type="entry name" value="RmlC-like_jellyroll"/>
</dbReference>
<protein>
    <recommendedName>
        <fullName evidence="2">Cupin type-2 domain-containing protein</fullName>
    </recommendedName>
</protein>
<dbReference type="PANTHER" id="PTHR36156">
    <property type="entry name" value="SLR2101 PROTEIN"/>
    <property type="match status" value="1"/>
</dbReference>
<comment type="caution">
    <text evidence="3">The sequence shown here is derived from an EMBL/GenBank/DDBJ whole genome shotgun (WGS) entry which is preliminary data.</text>
</comment>
<dbReference type="Pfam" id="PF07883">
    <property type="entry name" value="Cupin_2"/>
    <property type="match status" value="1"/>
</dbReference>
<dbReference type="Proteomes" id="UP000637788">
    <property type="component" value="Unassembled WGS sequence"/>
</dbReference>
<reference evidence="3" key="2">
    <citation type="submission" date="2020-09" db="EMBL/GenBank/DDBJ databases">
        <authorList>
            <person name="Sun Q."/>
            <person name="Ohkuma M."/>
        </authorList>
    </citation>
    <scope>NUCLEOTIDE SEQUENCE</scope>
    <source>
        <strain evidence="3">JCM 3035</strain>
    </source>
</reference>
<dbReference type="InterPro" id="IPR047142">
    <property type="entry name" value="OryJ/VirC-like"/>
</dbReference>
<feature type="domain" description="Cupin type-2" evidence="2">
    <location>
        <begin position="111"/>
        <end position="168"/>
    </location>
</feature>
<dbReference type="InterPro" id="IPR011051">
    <property type="entry name" value="RmlC_Cupin_sf"/>
</dbReference>
<dbReference type="RefSeq" id="WP_189326010.1">
    <property type="nucleotide sequence ID" value="NZ_BMPQ01000027.1"/>
</dbReference>
<keyword evidence="4" id="KW-1185">Reference proteome</keyword>